<accession>A0A0F9VCG9</accession>
<protein>
    <submittedName>
        <fullName evidence="1">Uncharacterized protein</fullName>
    </submittedName>
</protein>
<sequence length="104" mass="12025">MASIFIIFFSLIGIVWQIPDLGSGEDYGILILLIVVIFREVREIFRSFFQAAKYNKMASQVKDLHVWHNVHDSDGTKLWYVKGSLEKSIRQLTTAILELPEKIK</sequence>
<evidence type="ECO:0000313" key="1">
    <source>
        <dbReference type="EMBL" id="KKN63498.1"/>
    </source>
</evidence>
<gene>
    <name evidence="1" type="ORF">LCGC14_0500880</name>
</gene>
<name>A0A0F9VCG9_9ZZZZ</name>
<reference evidence="1" key="1">
    <citation type="journal article" date="2015" name="Nature">
        <title>Complex archaea that bridge the gap between prokaryotes and eukaryotes.</title>
        <authorList>
            <person name="Spang A."/>
            <person name="Saw J.H."/>
            <person name="Jorgensen S.L."/>
            <person name="Zaremba-Niedzwiedzka K."/>
            <person name="Martijn J."/>
            <person name="Lind A.E."/>
            <person name="van Eijk R."/>
            <person name="Schleper C."/>
            <person name="Guy L."/>
            <person name="Ettema T.J."/>
        </authorList>
    </citation>
    <scope>NUCLEOTIDE SEQUENCE</scope>
</reference>
<dbReference type="AlphaFoldDB" id="A0A0F9VCG9"/>
<dbReference type="EMBL" id="LAZR01000587">
    <property type="protein sequence ID" value="KKN63498.1"/>
    <property type="molecule type" value="Genomic_DNA"/>
</dbReference>
<proteinExistence type="predicted"/>
<comment type="caution">
    <text evidence="1">The sequence shown here is derived from an EMBL/GenBank/DDBJ whole genome shotgun (WGS) entry which is preliminary data.</text>
</comment>
<organism evidence="1">
    <name type="scientific">marine sediment metagenome</name>
    <dbReference type="NCBI Taxonomy" id="412755"/>
    <lineage>
        <taxon>unclassified sequences</taxon>
        <taxon>metagenomes</taxon>
        <taxon>ecological metagenomes</taxon>
    </lineage>
</organism>